<name>A0ABD6AYY0_9EURY</name>
<reference evidence="3 4" key="1">
    <citation type="journal article" date="2019" name="Int. J. Syst. Evol. Microbiol.">
        <title>The Global Catalogue of Microorganisms (GCM) 10K type strain sequencing project: providing services to taxonomists for standard genome sequencing and annotation.</title>
        <authorList>
            <consortium name="The Broad Institute Genomics Platform"/>
            <consortium name="The Broad Institute Genome Sequencing Center for Infectious Disease"/>
            <person name="Wu L."/>
            <person name="Ma J."/>
        </authorList>
    </citation>
    <scope>NUCLEOTIDE SEQUENCE [LARGE SCALE GENOMIC DNA]</scope>
    <source>
        <strain evidence="3 4">CGMCC 1.12563</strain>
    </source>
</reference>
<dbReference type="Proteomes" id="UP001597187">
    <property type="component" value="Unassembled WGS sequence"/>
</dbReference>
<organism evidence="3 4">
    <name type="scientific">Halomarina rubra</name>
    <dbReference type="NCBI Taxonomy" id="2071873"/>
    <lineage>
        <taxon>Archaea</taxon>
        <taxon>Methanobacteriati</taxon>
        <taxon>Methanobacteriota</taxon>
        <taxon>Stenosarchaea group</taxon>
        <taxon>Halobacteria</taxon>
        <taxon>Halobacteriales</taxon>
        <taxon>Natronomonadaceae</taxon>
        <taxon>Halomarina</taxon>
    </lineage>
</organism>
<evidence type="ECO:0000256" key="1">
    <source>
        <dbReference type="SAM" id="MobiDB-lite"/>
    </source>
</evidence>
<feature type="domain" description="DUF7835" evidence="2">
    <location>
        <begin position="1"/>
        <end position="66"/>
    </location>
</feature>
<dbReference type="EMBL" id="JBHUDC010000008">
    <property type="protein sequence ID" value="MFD1514797.1"/>
    <property type="molecule type" value="Genomic_DNA"/>
</dbReference>
<gene>
    <name evidence="3" type="ORF">ACFSBT_16060</name>
</gene>
<proteinExistence type="predicted"/>
<comment type="caution">
    <text evidence="3">The sequence shown here is derived from an EMBL/GenBank/DDBJ whole genome shotgun (WGS) entry which is preliminary data.</text>
</comment>
<evidence type="ECO:0000313" key="4">
    <source>
        <dbReference type="Proteomes" id="UP001597187"/>
    </source>
</evidence>
<dbReference type="AlphaFoldDB" id="A0ABD6AYY0"/>
<keyword evidence="4" id="KW-1185">Reference proteome</keyword>
<dbReference type="RefSeq" id="WP_250874734.1">
    <property type="nucleotide sequence ID" value="NZ_JALXFV010000008.1"/>
</dbReference>
<protein>
    <recommendedName>
        <fullName evidence="2">DUF7835 domain-containing protein</fullName>
    </recommendedName>
</protein>
<accession>A0ABD6AYY0</accession>
<sequence>MAATQNSRNDMTEECPECTQETAHSVSLQIRTESTKSENAQFSREPYRVTTCLVCGHERALRMNNA</sequence>
<evidence type="ECO:0000259" key="2">
    <source>
        <dbReference type="Pfam" id="PF25205"/>
    </source>
</evidence>
<evidence type="ECO:0000313" key="3">
    <source>
        <dbReference type="EMBL" id="MFD1514797.1"/>
    </source>
</evidence>
<feature type="region of interest" description="Disordered" evidence="1">
    <location>
        <begin position="1"/>
        <end position="23"/>
    </location>
</feature>
<dbReference type="InterPro" id="IPR057157">
    <property type="entry name" value="DUF7835"/>
</dbReference>
<dbReference type="Pfam" id="PF25205">
    <property type="entry name" value="DUF7835"/>
    <property type="match status" value="1"/>
</dbReference>